<protein>
    <recommendedName>
        <fullName evidence="2">Kalirin/TRIO-like spectrin repeats domain-containing protein</fullName>
    </recommendedName>
</protein>
<organism evidence="3 4">
    <name type="scientific">Cirrhinus mrigala</name>
    <name type="common">Mrigala</name>
    <dbReference type="NCBI Taxonomy" id="683832"/>
    <lineage>
        <taxon>Eukaryota</taxon>
        <taxon>Metazoa</taxon>
        <taxon>Chordata</taxon>
        <taxon>Craniata</taxon>
        <taxon>Vertebrata</taxon>
        <taxon>Euteleostomi</taxon>
        <taxon>Actinopterygii</taxon>
        <taxon>Neopterygii</taxon>
        <taxon>Teleostei</taxon>
        <taxon>Ostariophysi</taxon>
        <taxon>Cypriniformes</taxon>
        <taxon>Cyprinidae</taxon>
        <taxon>Labeoninae</taxon>
        <taxon>Labeonini</taxon>
        <taxon>Cirrhinus</taxon>
    </lineage>
</organism>
<evidence type="ECO:0000313" key="3">
    <source>
        <dbReference type="EMBL" id="KAL0190491.1"/>
    </source>
</evidence>
<dbReference type="AlphaFoldDB" id="A0ABD0QWB8"/>
<dbReference type="GO" id="GO:0005085">
    <property type="term" value="F:guanyl-nucleotide exchange factor activity"/>
    <property type="evidence" value="ECO:0007669"/>
    <property type="project" value="UniProtKB-KW"/>
</dbReference>
<dbReference type="InterPro" id="IPR058918">
    <property type="entry name" value="KALRN/TRIO-like_spectrin"/>
</dbReference>
<accession>A0ABD0QWB8</accession>
<gene>
    <name evidence="3" type="ORF">M9458_013189</name>
</gene>
<dbReference type="PANTHER" id="PTHR22826">
    <property type="entry name" value="RHO GUANINE EXCHANGE FACTOR-RELATED"/>
    <property type="match status" value="1"/>
</dbReference>
<name>A0ABD0QWB8_CIRMR</name>
<evidence type="ECO:0000313" key="4">
    <source>
        <dbReference type="Proteomes" id="UP001529510"/>
    </source>
</evidence>
<feature type="non-terminal residue" evidence="3">
    <location>
        <position position="65"/>
    </location>
</feature>
<keyword evidence="1" id="KW-0344">Guanine-nucleotide releasing factor</keyword>
<proteinExistence type="predicted"/>
<reference evidence="3 4" key="1">
    <citation type="submission" date="2024-05" db="EMBL/GenBank/DDBJ databases">
        <title>Genome sequencing and assembly of Indian major carp, Cirrhinus mrigala (Hamilton, 1822).</title>
        <authorList>
            <person name="Mohindra V."/>
            <person name="Chowdhury L.M."/>
            <person name="Lal K."/>
            <person name="Jena J.K."/>
        </authorList>
    </citation>
    <scope>NUCLEOTIDE SEQUENCE [LARGE SCALE GENOMIC DNA]</scope>
    <source>
        <strain evidence="3">CM1030</strain>
        <tissue evidence="3">Blood</tissue>
    </source>
</reference>
<dbReference type="PANTHER" id="PTHR22826:SF49">
    <property type="entry name" value="KALIRIN"/>
    <property type="match status" value="1"/>
</dbReference>
<evidence type="ECO:0000256" key="1">
    <source>
        <dbReference type="ARBA" id="ARBA00022658"/>
    </source>
</evidence>
<sequence length="65" mass="7704">VMGELDAWKQDLLRQASDFNTEELTLAEQRLHRHTERKLAMNNMTYEVIQQGQDLHQYIMEVQAS</sequence>
<keyword evidence="4" id="KW-1185">Reference proteome</keyword>
<dbReference type="InterPro" id="IPR051336">
    <property type="entry name" value="RhoGEF_Guanine_NuclExch_SF"/>
</dbReference>
<feature type="non-terminal residue" evidence="3">
    <location>
        <position position="1"/>
    </location>
</feature>
<comment type="caution">
    <text evidence="3">The sequence shown here is derived from an EMBL/GenBank/DDBJ whole genome shotgun (WGS) entry which is preliminary data.</text>
</comment>
<dbReference type="Pfam" id="PF23323">
    <property type="entry name" value="Spectrin_6"/>
    <property type="match status" value="1"/>
</dbReference>
<feature type="domain" description="Kalirin/TRIO-like spectrin repeats" evidence="2">
    <location>
        <begin position="2"/>
        <end position="63"/>
    </location>
</feature>
<dbReference type="EMBL" id="JAMKFB020000006">
    <property type="protein sequence ID" value="KAL0190491.1"/>
    <property type="molecule type" value="Genomic_DNA"/>
</dbReference>
<dbReference type="Proteomes" id="UP001529510">
    <property type="component" value="Unassembled WGS sequence"/>
</dbReference>
<evidence type="ECO:0000259" key="2">
    <source>
        <dbReference type="Pfam" id="PF23323"/>
    </source>
</evidence>